<organism evidence="1 2">
    <name type="scientific">Agaribacillus aureus</name>
    <dbReference type="NCBI Taxonomy" id="3051825"/>
    <lineage>
        <taxon>Bacteria</taxon>
        <taxon>Pseudomonadati</taxon>
        <taxon>Bacteroidota</taxon>
        <taxon>Cytophagia</taxon>
        <taxon>Cytophagales</taxon>
        <taxon>Splendidivirgaceae</taxon>
        <taxon>Agaribacillus</taxon>
    </lineage>
</organism>
<name>A0ABT8LGJ2_9BACT</name>
<dbReference type="Gene3D" id="2.120.10.30">
    <property type="entry name" value="TolB, C-terminal domain"/>
    <property type="match status" value="1"/>
</dbReference>
<keyword evidence="2" id="KW-1185">Reference proteome</keyword>
<comment type="caution">
    <text evidence="1">The sequence shown here is derived from an EMBL/GenBank/DDBJ whole genome shotgun (WGS) entry which is preliminary data.</text>
</comment>
<dbReference type="RefSeq" id="WP_346760736.1">
    <property type="nucleotide sequence ID" value="NZ_JAUJEB010000006.1"/>
</dbReference>
<proteinExistence type="predicted"/>
<accession>A0ABT8LGJ2</accession>
<dbReference type="SUPFAM" id="SSF101898">
    <property type="entry name" value="NHL repeat"/>
    <property type="match status" value="1"/>
</dbReference>
<dbReference type="InterPro" id="IPR011042">
    <property type="entry name" value="6-blade_b-propeller_TolB-like"/>
</dbReference>
<dbReference type="Proteomes" id="UP001172083">
    <property type="component" value="Unassembled WGS sequence"/>
</dbReference>
<reference evidence="1" key="1">
    <citation type="submission" date="2023-06" db="EMBL/GenBank/DDBJ databases">
        <title>Genomic of Agaribacillus aureum.</title>
        <authorList>
            <person name="Wang G."/>
        </authorList>
    </citation>
    <scope>NUCLEOTIDE SEQUENCE</scope>
    <source>
        <strain evidence="1">BMA12</strain>
    </source>
</reference>
<dbReference type="EMBL" id="JAUJEB010000006">
    <property type="protein sequence ID" value="MDN5215403.1"/>
    <property type="molecule type" value="Genomic_DNA"/>
</dbReference>
<sequence>MKNKLFLILVIASIVGGGGFYAYKYFGNIYKVDTWTLVPNSAVMVYESSNTVKVWNALQKKAPWKNLLSIPFFRDLKENFESLDSLGGRSGQLDELFRGNPFLISMHITGDDTFDYVYYIELKDLKSNDLANRILGLFKEKKGHVFSQRKYKDFDVNEIRDVDSKGSFTYVNYKNFFIGSFTPHLVEDAIRNITGENLETFENQNAALFNFSKLDNDDGNLYVNSEKISELYGTFASQKGWNQLRFFSEQAFLDVTLTDKTLLLNGFSQVEKEANTTFLGTFKGQKPGKMQIQSYLPNRTAILFHLTFENAAAWKENLVRFWRKRVPNQMQKWEDLGNKHQFDVDAFFSWLGYEIGLATLESVNANEPEKILIINALDVNEGLKQLNKSTELLAGSEQDTLYIENYSGQEIRQIPIQNFPGLLLGPQFNGFKSCFYTVMDSYLVMANNVQVLKNLINDRELENVWSKSLRQTGFMESILEEANVSLIVNTLSVWNILQANLNPKWQRFSKKNAHQLRQFENISAQFSYVDNKFFTSLSMDFVEKKPTDNQPQNYMLVQNAFTETPIATKPFVVRNHVTNRREVLLQDQQHYLYLIGADGKTLWRDSIGAAIQGGITQIDYYGNGKLQYYFITDDALHVIDRLGNYVENFPIRVQSGLSLYQTSVVDYDKSKKYRFLVADKEGNIYMFDKRGKNLDGWQPRRLGNRLATPPFHIRVRGRDCIVAVQEDGVVNMLNRRGQMYPGFPFDLKDKINNPLFVNVGTSFKKSFFTSVTNSGLLVRFNFDGAIFERKQLLRPTKDATFKLAIDALGRTYIIARQEQNRVSVLDRNGEEIFEKDYAASGEMAVQYYDFGRGQRVYALTDQQQEFTYLYDADGKLINYQPIESGFNIGLMYFESRKSFRVFKNYENNFSILDYKR</sequence>
<gene>
    <name evidence="1" type="ORF">QQ020_25210</name>
</gene>
<evidence type="ECO:0000313" key="2">
    <source>
        <dbReference type="Proteomes" id="UP001172083"/>
    </source>
</evidence>
<evidence type="ECO:0000313" key="1">
    <source>
        <dbReference type="EMBL" id="MDN5215403.1"/>
    </source>
</evidence>
<protein>
    <submittedName>
        <fullName evidence="1">Uncharacterized protein</fullName>
    </submittedName>
</protein>